<reference evidence="2 3" key="1">
    <citation type="journal article" date="2016" name="Nat. Commun.">
        <title>Thousands of microbial genomes shed light on interconnected biogeochemical processes in an aquifer system.</title>
        <authorList>
            <person name="Anantharaman K."/>
            <person name="Brown C.T."/>
            <person name="Hug L.A."/>
            <person name="Sharon I."/>
            <person name="Castelle C.J."/>
            <person name="Probst A.J."/>
            <person name="Thomas B.C."/>
            <person name="Singh A."/>
            <person name="Wilkins M.J."/>
            <person name="Karaoz U."/>
            <person name="Brodie E.L."/>
            <person name="Williams K.H."/>
            <person name="Hubbard S.S."/>
            <person name="Banfield J.F."/>
        </authorList>
    </citation>
    <scope>NUCLEOTIDE SEQUENCE [LARGE SCALE GENOMIC DNA]</scope>
</reference>
<feature type="chain" id="PRO_5009524634" description="Outer membrane protein beta-barrel domain-containing protein" evidence="1">
    <location>
        <begin position="34"/>
        <end position="259"/>
    </location>
</feature>
<gene>
    <name evidence="2" type="ORF">A2527_06775</name>
</gene>
<organism evidence="2 3">
    <name type="scientific">Candidatus Lambdaproteobacteria bacterium RIFOXYD2_FULL_50_16</name>
    <dbReference type="NCBI Taxonomy" id="1817772"/>
    <lineage>
        <taxon>Bacteria</taxon>
        <taxon>Pseudomonadati</taxon>
        <taxon>Pseudomonadota</taxon>
        <taxon>Candidatus Lambdaproteobacteria</taxon>
    </lineage>
</organism>
<evidence type="ECO:0008006" key="4">
    <source>
        <dbReference type="Google" id="ProtNLM"/>
    </source>
</evidence>
<protein>
    <recommendedName>
        <fullName evidence="4">Outer membrane protein beta-barrel domain-containing protein</fullName>
    </recommendedName>
</protein>
<dbReference type="AlphaFoldDB" id="A0A1F6GBP3"/>
<dbReference type="EMBL" id="MFNE01000020">
    <property type="protein sequence ID" value="OGG95530.1"/>
    <property type="molecule type" value="Genomic_DNA"/>
</dbReference>
<feature type="signal peptide" evidence="1">
    <location>
        <begin position="1"/>
        <end position="33"/>
    </location>
</feature>
<evidence type="ECO:0000256" key="1">
    <source>
        <dbReference type="SAM" id="SignalP"/>
    </source>
</evidence>
<proteinExistence type="predicted"/>
<accession>A0A1F6GBP3</accession>
<dbReference type="Proteomes" id="UP000178449">
    <property type="component" value="Unassembled WGS sequence"/>
</dbReference>
<sequence>MNLQIRKLVSRSLIFSYLMVLASLCAFSESALAESKWRQVLHLGRRDSTVTIYQEGAETWEGQMLGGGTAAPGYGLLRIPSFLGAASSFAWSFKFQFFGETINEQGLIQPEQEQFSPYGRRNPLGNSVSMYHAEVFMRLYYVTQRDTEEGTFVPFIGFGYNRTTFGGFSYQTHGTDINEGCSQGVAQNDSELIIAQCNKIDLKGAATYPVRRIGFSGMTNPKYALGLFEIAYEFPVVFNLDSKIIRRESKLIIGIDIGF</sequence>
<evidence type="ECO:0000313" key="3">
    <source>
        <dbReference type="Proteomes" id="UP000178449"/>
    </source>
</evidence>
<dbReference type="STRING" id="1817772.A2527_06775"/>
<comment type="caution">
    <text evidence="2">The sequence shown here is derived from an EMBL/GenBank/DDBJ whole genome shotgun (WGS) entry which is preliminary data.</text>
</comment>
<name>A0A1F6GBP3_9PROT</name>
<keyword evidence="1" id="KW-0732">Signal</keyword>
<evidence type="ECO:0000313" key="2">
    <source>
        <dbReference type="EMBL" id="OGG95530.1"/>
    </source>
</evidence>